<accession>A0ABS5IH80</accession>
<comment type="caution">
    <text evidence="1">The sequence shown here is derived from an EMBL/GenBank/DDBJ whole genome shotgun (WGS) entry which is preliminary data.</text>
</comment>
<dbReference type="RefSeq" id="WP_211551835.1">
    <property type="nucleotide sequence ID" value="NZ_JAGTUF010000032.1"/>
</dbReference>
<name>A0ABS5IH80_9PROT</name>
<keyword evidence="2" id="KW-1185">Reference proteome</keyword>
<gene>
    <name evidence="1" type="ORF">KEC16_18805</name>
</gene>
<evidence type="ECO:0000313" key="2">
    <source>
        <dbReference type="Proteomes" id="UP000680714"/>
    </source>
</evidence>
<dbReference type="Proteomes" id="UP000680714">
    <property type="component" value="Unassembled WGS sequence"/>
</dbReference>
<evidence type="ECO:0000313" key="1">
    <source>
        <dbReference type="EMBL" id="MBR9973781.1"/>
    </source>
</evidence>
<proteinExistence type="predicted"/>
<dbReference type="Gene3D" id="3.30.572.10">
    <property type="entry name" value="Thymidylate synthase/dCMP hydroxymethylase domain"/>
    <property type="match status" value="1"/>
</dbReference>
<evidence type="ECO:0008006" key="3">
    <source>
        <dbReference type="Google" id="ProtNLM"/>
    </source>
</evidence>
<dbReference type="InterPro" id="IPR036926">
    <property type="entry name" value="Thymidate_synth/dCMP_Mease_sf"/>
</dbReference>
<organism evidence="1 2">
    <name type="scientific">Magnetospirillum sulfuroxidans</name>
    <dbReference type="NCBI Taxonomy" id="611300"/>
    <lineage>
        <taxon>Bacteria</taxon>
        <taxon>Pseudomonadati</taxon>
        <taxon>Pseudomonadota</taxon>
        <taxon>Alphaproteobacteria</taxon>
        <taxon>Rhodospirillales</taxon>
        <taxon>Rhodospirillaceae</taxon>
        <taxon>Magnetospirillum</taxon>
    </lineage>
</organism>
<reference evidence="1 2" key="1">
    <citation type="submission" date="2021-04" db="EMBL/GenBank/DDBJ databases">
        <title>Magnetospirillum sulfuroxidans sp. nov., a facultative chemolithoautotrophic sulfur-oxidizing alphaproteobacterium isolated from freshwater sediment and proposals for Paramagetospirillum gen. nov., and Magnetospirillaceae fam. nov.</title>
        <authorList>
            <person name="Koziaeva V."/>
            <person name="Geelhoed J.S."/>
            <person name="Sorokin D.Y."/>
            <person name="Grouzdev D.S."/>
        </authorList>
    </citation>
    <scope>NUCLEOTIDE SEQUENCE [LARGE SCALE GENOMIC DNA]</scope>
    <source>
        <strain evidence="1 2">J10</strain>
    </source>
</reference>
<dbReference type="SUPFAM" id="SSF55831">
    <property type="entry name" value="Thymidylate synthase/dCMP hydroxymethylase"/>
    <property type="match status" value="1"/>
</dbReference>
<sequence length="286" mass="32071">MKPIENESIYGAWLQAAQHLLGCAEARDYNVILEVSRPGAFDEHDRCLRDVVDRFLKGHQKWPLDTVANTIFPLGLYRSFGLEGVFTKYPETVFPKIRLKNNGTDWGRYAYRLVRVEAGDRSVVIDSGTGEPVNPLKKIVDKLRNYDNNPKRAIYEAGLIDPLLEIPIYRPLQDRCYTMGGPCLSHLSFKVMPDKRLALTAFYRSHFYVERALGNLLGLSWLLCSVAHETGFSVGSLTCISSMAQLEPGSWSKHALKAMLAECADIYEGAPAWGGSPKWIREASTG</sequence>
<dbReference type="EMBL" id="JAGTUF010000032">
    <property type="protein sequence ID" value="MBR9973781.1"/>
    <property type="molecule type" value="Genomic_DNA"/>
</dbReference>
<protein>
    <recommendedName>
        <fullName evidence="3">Thymidylate synthase</fullName>
    </recommendedName>
</protein>